<feature type="compositionally biased region" description="Polar residues" evidence="2">
    <location>
        <begin position="293"/>
        <end position="302"/>
    </location>
</feature>
<keyword evidence="1" id="KW-0175">Coiled coil</keyword>
<name>G0USZ8_TRYCI</name>
<protein>
    <recommendedName>
        <fullName evidence="4">Kinetoplastid kinetochore protein 8</fullName>
    </recommendedName>
</protein>
<dbReference type="EMBL" id="HE575321">
    <property type="protein sequence ID" value="CCC92511.1"/>
    <property type="molecule type" value="Genomic_DNA"/>
</dbReference>
<organism evidence="3">
    <name type="scientific">Trypanosoma congolense (strain IL3000)</name>
    <dbReference type="NCBI Taxonomy" id="1068625"/>
    <lineage>
        <taxon>Eukaryota</taxon>
        <taxon>Discoba</taxon>
        <taxon>Euglenozoa</taxon>
        <taxon>Kinetoplastea</taxon>
        <taxon>Metakinetoplastina</taxon>
        <taxon>Trypanosomatida</taxon>
        <taxon>Trypanosomatidae</taxon>
        <taxon>Trypanosoma</taxon>
        <taxon>Nannomonas</taxon>
    </lineage>
</organism>
<evidence type="ECO:0000256" key="2">
    <source>
        <dbReference type="SAM" id="MobiDB-lite"/>
    </source>
</evidence>
<gene>
    <name evidence="3" type="ORF">TCIL3000_8_7400</name>
</gene>
<evidence type="ECO:0008006" key="4">
    <source>
        <dbReference type="Google" id="ProtNLM"/>
    </source>
</evidence>
<dbReference type="AlphaFoldDB" id="G0USZ8"/>
<sequence length="386" mass="43498">MRATTPPLYYERREGAPVPYHTSLAPTPAAPTLRLPAHTSAWQTYAQPLGTTQIGVGDGAAQPLAGGDFRFSVSSTSSASALGLPGVQPRQNGTVDSLAASGALRQSSTYMRDSANHATAHFVAMETRELSLMAEEVKLSDQVRDLEDKRNQLYEATTHLNTLWNDLLERERRYFMEPVVDLSEQMRELHLERQNLEAKLSYQEDCLRAVQRELQQWDYVVKEKESLEQEISRVREQLMAIERRRKVCKGKAECLFEVESKRADAATRCVRNLDAQLHKMSQDGLASEAQRPVMSSRSNSRDVSLAQKSIIIDVDSDADYDRYSRRRGNSRRDGAEARELMEGTSYLPAQHRDEEDEEEEVYGIGGTSALYSLNDTKRVRIDVPVA</sequence>
<proteinExistence type="predicted"/>
<accession>G0USZ8</accession>
<feature type="region of interest" description="Disordered" evidence="2">
    <location>
        <begin position="281"/>
        <end position="302"/>
    </location>
</feature>
<evidence type="ECO:0000313" key="3">
    <source>
        <dbReference type="EMBL" id="CCC92511.1"/>
    </source>
</evidence>
<reference evidence="3" key="1">
    <citation type="journal article" date="2012" name="Proc. Natl. Acad. Sci. U.S.A.">
        <title>Antigenic diversity is generated by distinct evolutionary mechanisms in African trypanosome species.</title>
        <authorList>
            <person name="Jackson A.P."/>
            <person name="Berry A."/>
            <person name="Aslett M."/>
            <person name="Allison H.C."/>
            <person name="Burton P."/>
            <person name="Vavrova-Anderson J."/>
            <person name="Brown R."/>
            <person name="Browne H."/>
            <person name="Corton N."/>
            <person name="Hauser H."/>
            <person name="Gamble J."/>
            <person name="Gilderthorp R."/>
            <person name="Marcello L."/>
            <person name="McQuillan J."/>
            <person name="Otto T.D."/>
            <person name="Quail M.A."/>
            <person name="Sanders M.J."/>
            <person name="van Tonder A."/>
            <person name="Ginger M.L."/>
            <person name="Field M.C."/>
            <person name="Barry J.D."/>
            <person name="Hertz-Fowler C."/>
            <person name="Berriman M."/>
        </authorList>
    </citation>
    <scope>NUCLEOTIDE SEQUENCE</scope>
    <source>
        <strain evidence="3">IL3000</strain>
    </source>
</reference>
<evidence type="ECO:0000256" key="1">
    <source>
        <dbReference type="SAM" id="Coils"/>
    </source>
</evidence>
<dbReference type="VEuPathDB" id="TriTrypDB:TcIL3000_8_7400"/>
<feature type="coiled-coil region" evidence="1">
    <location>
        <begin position="136"/>
        <end position="199"/>
    </location>
</feature>